<dbReference type="SUPFAM" id="SSF51905">
    <property type="entry name" value="FAD/NAD(P)-binding domain"/>
    <property type="match status" value="2"/>
</dbReference>
<protein>
    <recommendedName>
        <fullName evidence="4">Amine oxidase</fullName>
        <ecNumber evidence="4">1.4.3.-</ecNumber>
    </recommendedName>
</protein>
<dbReference type="Proteomes" id="UP001249851">
    <property type="component" value="Unassembled WGS sequence"/>
</dbReference>
<dbReference type="EC" id="1.4.3.-" evidence="4"/>
<evidence type="ECO:0000256" key="3">
    <source>
        <dbReference type="PIRSR" id="PIRSR601613-1"/>
    </source>
</evidence>
<accession>A0AAD9QVT7</accession>
<feature type="domain" description="Amine oxidase" evidence="6">
    <location>
        <begin position="667"/>
        <end position="919"/>
    </location>
</feature>
<organism evidence="7 8">
    <name type="scientific">Acropora cervicornis</name>
    <name type="common">Staghorn coral</name>
    <dbReference type="NCBI Taxonomy" id="6130"/>
    <lineage>
        <taxon>Eukaryota</taxon>
        <taxon>Metazoa</taxon>
        <taxon>Cnidaria</taxon>
        <taxon>Anthozoa</taxon>
        <taxon>Hexacorallia</taxon>
        <taxon>Scleractinia</taxon>
        <taxon>Astrocoeniina</taxon>
        <taxon>Acroporidae</taxon>
        <taxon>Acropora</taxon>
    </lineage>
</organism>
<dbReference type="PRINTS" id="PR00757">
    <property type="entry name" value="AMINEOXDASEF"/>
</dbReference>
<feature type="domain" description="Amine oxidase" evidence="6">
    <location>
        <begin position="184"/>
        <end position="436"/>
    </location>
</feature>
<feature type="chain" id="PRO_5042182821" description="Amine oxidase" evidence="5">
    <location>
        <begin position="22"/>
        <end position="975"/>
    </location>
</feature>
<dbReference type="Pfam" id="PF01593">
    <property type="entry name" value="Amino_oxidase"/>
    <property type="match status" value="3"/>
</dbReference>
<evidence type="ECO:0000256" key="2">
    <source>
        <dbReference type="ARBA" id="ARBA00023002"/>
    </source>
</evidence>
<dbReference type="Gene3D" id="3.50.50.60">
    <property type="entry name" value="FAD/NAD(P)-binding domain"/>
    <property type="match status" value="2"/>
</dbReference>
<evidence type="ECO:0000256" key="1">
    <source>
        <dbReference type="ARBA" id="ARBA00001974"/>
    </source>
</evidence>
<feature type="binding site" evidence="3">
    <location>
        <position position="500"/>
    </location>
    <ligand>
        <name>FAD</name>
        <dbReference type="ChEBI" id="CHEBI:57692"/>
    </ligand>
</feature>
<name>A0AAD9QVT7_ACRCE</name>
<evidence type="ECO:0000313" key="7">
    <source>
        <dbReference type="EMBL" id="KAK2568268.1"/>
    </source>
</evidence>
<dbReference type="GO" id="GO:0006598">
    <property type="term" value="P:polyamine catabolic process"/>
    <property type="evidence" value="ECO:0007669"/>
    <property type="project" value="TreeGrafter"/>
</dbReference>
<keyword evidence="4" id="KW-0274">FAD</keyword>
<sequence>METVKSIVVLWLSLSFGASAPQSKKKVLILGAGVSGITAAKTLYDQGVTDFLVLEGQDYVGGRVTQASFAGIKVEMGANWIHHSDEEHNPLIPLRNKVNLNGAISRADVTNSELDKLWSRARGRLFKLGEARGEENIPPRDMPATTALKKLEWISDTPLKKLLSWNDINFEYGVGEEETSLNNMGPTGEDIFITDQRGLWSLYRDFYSNFPEKILVNQTVTRIKYSDESVEVTTAEGIVYAAEYVLCTFSTAVLGSKMVTFDPDLPDWKKEAIFRLRMVHYTKIFVKFPTKFWDDSEFILHVSQQRTGHFPHFQDLDRPGLFNGSKMLLATVTGDVALRIEAQDDRQTLDEVMQVLRNMYGDGIPIATEIVLSKWSQNPYVRGSWSEPVIGTDHTVHANMAGRIKNLFFGGEATHGDWCGFMQGAYYSGRERANEIASCIQRKKCEAYQPSTGLPVIAIPCPINASSYKRLPLSVMAAALIFLGTPQSKKKVLILGAGVSGITAAKTLYDQGVTDFLVLEGQDYIGGRVTQASFAGMKVEIGASWIHFSDEDNNPLMPFHDKGWFAVRQIGHPIEINIRNRRDLENDTGADVTNRELFKEWTVARDKLFKLGEERGEEDIPPRDMPANTALKKLGWISDTPLKKLLSWYDIDFEYGVDEKETSLNNMGAAGEDTFITDQRGVWSLYRDFYSNFPEKILVNQTVTRIKYSDGSVEVTTGEGITYAAEYALCTFSTAVLASKMVTFVPDLPDWKKEAIFRLRMVHLTKIFVKFPTKFWDDSEFILHVSKQRTGHFPTFQDLDRPGLFNGSTMLLAFVTGDEALRIEAQDKSKTLDEIMQVLRNMYGDGIPNATEIVLSKWSQNLYVRGSWSDPVVGTDHTVHANMAGRIKNLFFGGEATHGDWYGFMQGAYYSGQERANEIASCIQRKKCEAYQPSTGLPVIVKPCPINASSQKRLSLSILAAALIFLGRMPHTILH</sequence>
<dbReference type="EMBL" id="JARQWQ010000012">
    <property type="protein sequence ID" value="KAK2568268.1"/>
    <property type="molecule type" value="Genomic_DNA"/>
</dbReference>
<comment type="cofactor">
    <cofactor evidence="1 4">
        <name>FAD</name>
        <dbReference type="ChEBI" id="CHEBI:57692"/>
    </cofactor>
</comment>
<evidence type="ECO:0000313" key="8">
    <source>
        <dbReference type="Proteomes" id="UP001249851"/>
    </source>
</evidence>
<dbReference type="InterPro" id="IPR050281">
    <property type="entry name" value="Flavin_monoamine_oxidase"/>
</dbReference>
<dbReference type="Pfam" id="PF13450">
    <property type="entry name" value="NAD_binding_8"/>
    <property type="match status" value="1"/>
</dbReference>
<feature type="signal peptide" evidence="5">
    <location>
        <begin position="1"/>
        <end position="21"/>
    </location>
</feature>
<proteinExistence type="inferred from homology"/>
<gene>
    <name evidence="7" type="ORF">P5673_007268</name>
</gene>
<evidence type="ECO:0000256" key="4">
    <source>
        <dbReference type="RuleBase" id="RU362067"/>
    </source>
</evidence>
<dbReference type="PANTHER" id="PTHR10742">
    <property type="entry name" value="FLAVIN MONOAMINE OXIDASE"/>
    <property type="match status" value="1"/>
</dbReference>
<feature type="binding site" evidence="3">
    <location>
        <position position="814"/>
    </location>
    <ligand>
        <name>substrate</name>
    </ligand>
</feature>
<keyword evidence="8" id="KW-1185">Reference proteome</keyword>
<feature type="domain" description="Amine oxidase" evidence="6">
    <location>
        <begin position="34"/>
        <end position="149"/>
    </location>
</feature>
<evidence type="ECO:0000259" key="6">
    <source>
        <dbReference type="Pfam" id="PF01593"/>
    </source>
</evidence>
<comment type="similarity">
    <text evidence="4">Belongs to the flavin monoamine oxidase family.</text>
</comment>
<comment type="caution">
    <text evidence="7">The sequence shown here is derived from an EMBL/GenBank/DDBJ whole genome shotgun (WGS) entry which is preliminary data.</text>
</comment>
<dbReference type="InterPro" id="IPR036188">
    <property type="entry name" value="FAD/NAD-bd_sf"/>
</dbReference>
<keyword evidence="4" id="KW-0285">Flavoprotein</keyword>
<keyword evidence="5" id="KW-0732">Signal</keyword>
<keyword evidence="2 4" id="KW-0560">Oxidoreductase</keyword>
<dbReference type="PANTHER" id="PTHR10742:SF313">
    <property type="entry name" value="AMINE OXIDASE"/>
    <property type="match status" value="1"/>
</dbReference>
<dbReference type="Gene3D" id="3.90.660.10">
    <property type="match status" value="2"/>
</dbReference>
<dbReference type="SUPFAM" id="SSF54373">
    <property type="entry name" value="FAD-linked reductases, C-terminal domain"/>
    <property type="match status" value="2"/>
</dbReference>
<dbReference type="InterPro" id="IPR001613">
    <property type="entry name" value="Flavin_amine_oxidase"/>
</dbReference>
<evidence type="ECO:0000256" key="5">
    <source>
        <dbReference type="SAM" id="SignalP"/>
    </source>
</evidence>
<reference evidence="7" key="1">
    <citation type="journal article" date="2023" name="G3 (Bethesda)">
        <title>Whole genome assembly and annotation of the endangered Caribbean coral Acropora cervicornis.</title>
        <authorList>
            <person name="Selwyn J.D."/>
            <person name="Vollmer S.V."/>
        </authorList>
    </citation>
    <scope>NUCLEOTIDE SEQUENCE</scope>
    <source>
        <strain evidence="7">K2</strain>
    </source>
</reference>
<dbReference type="GO" id="GO:0008131">
    <property type="term" value="F:primary methylamine oxidase activity"/>
    <property type="evidence" value="ECO:0007669"/>
    <property type="project" value="UniProtKB-ARBA"/>
</dbReference>
<reference evidence="7" key="2">
    <citation type="journal article" date="2023" name="Science">
        <title>Genomic signatures of disease resistance in endangered staghorn corals.</title>
        <authorList>
            <person name="Vollmer S.V."/>
            <person name="Selwyn J.D."/>
            <person name="Despard B.A."/>
            <person name="Roesel C.L."/>
        </authorList>
    </citation>
    <scope>NUCLEOTIDE SEQUENCE</scope>
    <source>
        <strain evidence="7">K2</strain>
    </source>
</reference>
<dbReference type="AlphaFoldDB" id="A0AAD9QVT7"/>
<dbReference type="InterPro" id="IPR002937">
    <property type="entry name" value="Amino_oxidase"/>
</dbReference>
<feature type="binding site" evidence="3">
    <location>
        <position position="703"/>
    </location>
    <ligand>
        <name>FAD</name>
        <dbReference type="ChEBI" id="CHEBI:57692"/>
    </ligand>
</feature>